<accession>A0A0W8I3E2</accession>
<comment type="caution">
    <text evidence="1">The sequence shown here is derived from an EMBL/GenBank/DDBJ whole genome shotgun (WGS) entry which is preliminary data.</text>
</comment>
<dbReference type="RefSeq" id="WP_058875185.1">
    <property type="nucleotide sequence ID" value="NZ_LQBK01000040.1"/>
</dbReference>
<dbReference type="Proteomes" id="UP000053512">
    <property type="component" value="Unassembled WGS sequence"/>
</dbReference>
<evidence type="ECO:0000313" key="2">
    <source>
        <dbReference type="Proteomes" id="UP000053512"/>
    </source>
</evidence>
<organism evidence="1 2">
    <name type="scientific">Kocuria rosea subsp. polaris</name>
    <dbReference type="NCBI Taxonomy" id="136273"/>
    <lineage>
        <taxon>Bacteria</taxon>
        <taxon>Bacillati</taxon>
        <taxon>Actinomycetota</taxon>
        <taxon>Actinomycetes</taxon>
        <taxon>Micrococcales</taxon>
        <taxon>Micrococcaceae</taxon>
        <taxon>Kocuria</taxon>
    </lineage>
</organism>
<dbReference type="AlphaFoldDB" id="A0A0W8I3E2"/>
<name>A0A0W8I3E2_KOCRO</name>
<sequence length="95" mass="9955">MTDLQCPATAVLLDDAAPPPPWTARLRVAERFTARGAGELTSLVEDSADLFRGETFVVAAPAGDIAEALRRRGMGGRAPVVVEVDSAGWRAVPAP</sequence>
<protein>
    <submittedName>
        <fullName evidence="1">Uncharacterized protein</fullName>
    </submittedName>
</protein>
<reference evidence="2" key="1">
    <citation type="submission" date="2015-12" db="EMBL/GenBank/DDBJ databases">
        <authorList>
            <person name="Nair G.R."/>
            <person name="Kaur G."/>
            <person name="Mayilraj S."/>
        </authorList>
    </citation>
    <scope>NUCLEOTIDE SEQUENCE [LARGE SCALE GENOMIC DNA]</scope>
    <source>
        <strain evidence="2">CD08_4</strain>
    </source>
</reference>
<evidence type="ECO:0000313" key="1">
    <source>
        <dbReference type="EMBL" id="KUG52050.1"/>
    </source>
</evidence>
<dbReference type="EMBL" id="LQBK01000040">
    <property type="protein sequence ID" value="KUG52050.1"/>
    <property type="molecule type" value="Genomic_DNA"/>
</dbReference>
<dbReference type="OrthoDB" id="4950993at2"/>
<gene>
    <name evidence="1" type="ORF">AVL61_06730</name>
</gene>
<proteinExistence type="predicted"/>